<name>A0A834MBQ0_RHYFE</name>
<reference evidence="2" key="1">
    <citation type="submission" date="2020-08" db="EMBL/GenBank/DDBJ databases">
        <title>Genome sequencing and assembly of the red palm weevil Rhynchophorus ferrugineus.</title>
        <authorList>
            <person name="Dias G.B."/>
            <person name="Bergman C.M."/>
            <person name="Manee M."/>
        </authorList>
    </citation>
    <scope>NUCLEOTIDE SEQUENCE</scope>
    <source>
        <strain evidence="2">AA-2017</strain>
        <tissue evidence="2">Whole larva</tissue>
    </source>
</reference>
<evidence type="ECO:0000313" key="3">
    <source>
        <dbReference type="Proteomes" id="UP000625711"/>
    </source>
</evidence>
<dbReference type="EMBL" id="JAACXV010013146">
    <property type="protein sequence ID" value="KAF7274020.1"/>
    <property type="molecule type" value="Genomic_DNA"/>
</dbReference>
<feature type="compositionally biased region" description="Low complexity" evidence="1">
    <location>
        <begin position="169"/>
        <end position="181"/>
    </location>
</feature>
<dbReference type="Proteomes" id="UP000625711">
    <property type="component" value="Unassembled WGS sequence"/>
</dbReference>
<organism evidence="2 3">
    <name type="scientific">Rhynchophorus ferrugineus</name>
    <name type="common">Red palm weevil</name>
    <name type="synonym">Curculio ferrugineus</name>
    <dbReference type="NCBI Taxonomy" id="354439"/>
    <lineage>
        <taxon>Eukaryota</taxon>
        <taxon>Metazoa</taxon>
        <taxon>Ecdysozoa</taxon>
        <taxon>Arthropoda</taxon>
        <taxon>Hexapoda</taxon>
        <taxon>Insecta</taxon>
        <taxon>Pterygota</taxon>
        <taxon>Neoptera</taxon>
        <taxon>Endopterygota</taxon>
        <taxon>Coleoptera</taxon>
        <taxon>Polyphaga</taxon>
        <taxon>Cucujiformia</taxon>
        <taxon>Curculionidae</taxon>
        <taxon>Dryophthorinae</taxon>
        <taxon>Rhynchophorus</taxon>
    </lineage>
</organism>
<gene>
    <name evidence="2" type="ORF">GWI33_013294</name>
</gene>
<feature type="compositionally biased region" description="Basic and acidic residues" evidence="1">
    <location>
        <begin position="101"/>
        <end position="122"/>
    </location>
</feature>
<evidence type="ECO:0000313" key="2">
    <source>
        <dbReference type="EMBL" id="KAF7274020.1"/>
    </source>
</evidence>
<feature type="compositionally biased region" description="Low complexity" evidence="1">
    <location>
        <begin position="125"/>
        <end position="141"/>
    </location>
</feature>
<protein>
    <submittedName>
        <fullName evidence="2">Uncharacterized protein</fullName>
    </submittedName>
</protein>
<feature type="compositionally biased region" description="Polar residues" evidence="1">
    <location>
        <begin position="143"/>
        <end position="153"/>
    </location>
</feature>
<dbReference type="AlphaFoldDB" id="A0A834MBQ0"/>
<evidence type="ECO:0000256" key="1">
    <source>
        <dbReference type="SAM" id="MobiDB-lite"/>
    </source>
</evidence>
<keyword evidence="3" id="KW-1185">Reference proteome</keyword>
<comment type="caution">
    <text evidence="2">The sequence shown here is derived from an EMBL/GenBank/DDBJ whole genome shotgun (WGS) entry which is preliminary data.</text>
</comment>
<accession>A0A834MBQ0</accession>
<sequence>MLKITYAITLKEVAGPGELGIQRLGDIYREMHQRKFKYVLHEFHLNHNYTDWFSRIERWIRDVESHEQDTSGYHCFPPQEVTVSKSGSEESDSSSSTVKLTEVKNDKRSDQIYRSEPEHNAIDEPQVPTIRTVTITIVDPVSPTDNQDSSLDLFNSIDDANEGSSSQASNHESSTISLSISESEIPESKIDIGKFLLYLRFDYDPEKISAHRAMVRFDQTRREMVEEWLLNFENYLQEVPPPPPSRKRSKSCSF</sequence>
<feature type="region of interest" description="Disordered" evidence="1">
    <location>
        <begin position="69"/>
        <end position="181"/>
    </location>
</feature>
<proteinExistence type="predicted"/>